<accession>A0ABC9P9G5</accession>
<gene>
    <name evidence="1" type="ORF">HMPREF9511_00332</name>
</gene>
<dbReference type="Proteomes" id="UP000004933">
    <property type="component" value="Unassembled WGS sequence"/>
</dbReference>
<evidence type="ECO:0000313" key="1">
    <source>
        <dbReference type="EMBL" id="EFU91636.1"/>
    </source>
</evidence>
<organism evidence="1 2">
    <name type="scientific">Enterococcus faecalis TX0630</name>
    <dbReference type="NCBI Taxonomy" id="749508"/>
    <lineage>
        <taxon>Bacteria</taxon>
        <taxon>Bacillati</taxon>
        <taxon>Bacillota</taxon>
        <taxon>Bacilli</taxon>
        <taxon>Lactobacillales</taxon>
        <taxon>Enterococcaceae</taxon>
        <taxon>Enterococcus</taxon>
    </lineage>
</organism>
<comment type="caution">
    <text evidence="1">The sequence shown here is derived from an EMBL/GenBank/DDBJ whole genome shotgun (WGS) entry which is preliminary data.</text>
</comment>
<evidence type="ECO:0000313" key="2">
    <source>
        <dbReference type="Proteomes" id="UP000004933"/>
    </source>
</evidence>
<proteinExistence type="predicted"/>
<reference evidence="1 2" key="1">
    <citation type="submission" date="2010-09" db="EMBL/GenBank/DDBJ databases">
        <authorList>
            <person name="Weinstock G."/>
            <person name="Sodergren E."/>
            <person name="Clifton S."/>
            <person name="Fulton L."/>
            <person name="Fulton B."/>
            <person name="Courtney L."/>
            <person name="Fronick C."/>
            <person name="Harrison M."/>
            <person name="Strong C."/>
            <person name="Farmer C."/>
            <person name="Delahaunty K."/>
            <person name="Markovic C."/>
            <person name="Hall O."/>
            <person name="Minx P."/>
            <person name="Tomlinson C."/>
            <person name="Mitreva M."/>
            <person name="Hou S."/>
            <person name="Chen J."/>
            <person name="Wollam A."/>
            <person name="Pepin K.H."/>
            <person name="Johnson M."/>
            <person name="Bhonagiri V."/>
            <person name="Zhang X."/>
            <person name="Suruliraj S."/>
            <person name="Warren W."/>
            <person name="Chinwalla A."/>
            <person name="Mardis E.R."/>
            <person name="Wilson R.K."/>
        </authorList>
    </citation>
    <scope>NUCLEOTIDE SEQUENCE [LARGE SCALE GENOMIC DNA]</scope>
    <source>
        <strain evidence="1 2">TX0630</strain>
    </source>
</reference>
<dbReference type="EMBL" id="AEBE01000011">
    <property type="protein sequence ID" value="EFU91636.1"/>
    <property type="molecule type" value="Genomic_DNA"/>
</dbReference>
<dbReference type="AlphaFoldDB" id="A0ABC9P9G5"/>
<sequence length="80" mass="9244">MKGEIEMSKQPIYLPIELHDVFELIEEGKSNMIYFSTVKGSLVQANEYSLRLSELPNIAFYVKQEYTPVEDQEVGKNETN</sequence>
<name>A0ABC9P9G5_ENTFL</name>
<dbReference type="RefSeq" id="WP_002379974.1">
    <property type="nucleotide sequence ID" value="NZ_GL454772.1"/>
</dbReference>
<protein>
    <submittedName>
        <fullName evidence="1">Uncharacterized protein</fullName>
    </submittedName>
</protein>